<keyword evidence="1" id="KW-1133">Transmembrane helix</keyword>
<dbReference type="EMBL" id="FOLM01000001">
    <property type="protein sequence ID" value="SFB93918.1"/>
    <property type="molecule type" value="Genomic_DNA"/>
</dbReference>
<evidence type="ECO:0000256" key="1">
    <source>
        <dbReference type="SAM" id="Phobius"/>
    </source>
</evidence>
<evidence type="ECO:0000313" key="3">
    <source>
        <dbReference type="Proteomes" id="UP000199207"/>
    </source>
</evidence>
<feature type="transmembrane region" description="Helical" evidence="1">
    <location>
        <begin position="61"/>
        <end position="88"/>
    </location>
</feature>
<dbReference type="STRING" id="910347.SAMN05421773_101604"/>
<keyword evidence="3" id="KW-1185">Reference proteome</keyword>
<evidence type="ECO:0008006" key="4">
    <source>
        <dbReference type="Google" id="ProtNLM"/>
    </source>
</evidence>
<proteinExistence type="predicted"/>
<feature type="transmembrane region" description="Helical" evidence="1">
    <location>
        <begin position="20"/>
        <end position="40"/>
    </location>
</feature>
<keyword evidence="1" id="KW-0812">Transmembrane</keyword>
<dbReference type="OrthoDB" id="3388214at2"/>
<organism evidence="2 3">
    <name type="scientific">Streptomyces aidingensis</name>
    <dbReference type="NCBI Taxonomy" id="910347"/>
    <lineage>
        <taxon>Bacteria</taxon>
        <taxon>Bacillati</taxon>
        <taxon>Actinomycetota</taxon>
        <taxon>Actinomycetes</taxon>
        <taxon>Kitasatosporales</taxon>
        <taxon>Streptomycetaceae</taxon>
        <taxon>Streptomyces</taxon>
    </lineage>
</organism>
<protein>
    <recommendedName>
        <fullName evidence="4">DUF1449 family protein</fullName>
    </recommendedName>
</protein>
<reference evidence="2 3" key="1">
    <citation type="submission" date="2016-10" db="EMBL/GenBank/DDBJ databases">
        <authorList>
            <person name="de Groot N.N."/>
        </authorList>
    </citation>
    <scope>NUCLEOTIDE SEQUENCE [LARGE SCALE GENOMIC DNA]</scope>
    <source>
        <strain evidence="2 3">CGMCC 4.5739</strain>
    </source>
</reference>
<keyword evidence="1" id="KW-0472">Membrane</keyword>
<feature type="transmembrane region" description="Helical" evidence="1">
    <location>
        <begin position="100"/>
        <end position="122"/>
    </location>
</feature>
<accession>A0A1I1F884</accession>
<sequence>MGEFFDAALEFPTVVFTFPLVVVIGYWLFAAVTGIAGSAFDGGDTGGDAGDAGEGGSPGGLAGLPAVLGLGGVPVTVVLSLVIAVAWFTGLIGTALFDSALILLPWTALMLYAGWQTTWLLARPLRRILRSASAPRNAHFVGRVCVVRVGCAGESFGQGEITLDDGSTVLVDIRGEEGGEPIAAGSSALLFDYDREGDFFRVAPAGAAADPLG</sequence>
<dbReference type="Proteomes" id="UP000199207">
    <property type="component" value="Unassembled WGS sequence"/>
</dbReference>
<dbReference type="RefSeq" id="WP_093836990.1">
    <property type="nucleotide sequence ID" value="NZ_FOLM01000001.1"/>
</dbReference>
<evidence type="ECO:0000313" key="2">
    <source>
        <dbReference type="EMBL" id="SFB93918.1"/>
    </source>
</evidence>
<gene>
    <name evidence="2" type="ORF">SAMN05421773_101604</name>
</gene>
<dbReference type="AlphaFoldDB" id="A0A1I1F884"/>
<name>A0A1I1F884_9ACTN</name>